<dbReference type="GO" id="GO:0003949">
    <property type="term" value="F:1-(5-phosphoribosyl)-5-[(5-phosphoribosylamino)methylideneamino]imidazole-4-carboxamide isomerase activity"/>
    <property type="evidence" value="ECO:0007669"/>
    <property type="project" value="InterPro"/>
</dbReference>
<dbReference type="AlphaFoldDB" id="A0A0F9R1C7"/>
<dbReference type="GO" id="GO:0000105">
    <property type="term" value="P:L-histidine biosynthetic process"/>
    <property type="evidence" value="ECO:0007669"/>
    <property type="project" value="InterPro"/>
</dbReference>
<dbReference type="InterPro" id="IPR011060">
    <property type="entry name" value="RibuloseP-bd_barrel"/>
</dbReference>
<sequence length="240" mass="26423">MHIIPVIDIQDGIVVHARGGERAKYQPLKSELTSSIDPFQVIDDLLQWFPFTTLYIADLDAIERDMDKSHFYSELAQRFSGISIWLDVGIKTQKQTSLYASISNIRLILGSESLTDLSVLTGSCTSQNILSLDKRGGLQLGLAELFENQQIWTDTMIAMSLDKVGENRGPDTDWLLALMSTSKCDWYAAGGVRGVTDLLNLQRLGVKGSLVASALHAGHITYENLTNLNRDTAFACKGGV</sequence>
<evidence type="ECO:0008006" key="3">
    <source>
        <dbReference type="Google" id="ProtNLM"/>
    </source>
</evidence>
<dbReference type="InterPro" id="IPR044524">
    <property type="entry name" value="Isoase_HisA-like"/>
</dbReference>
<protein>
    <recommendedName>
        <fullName evidence="3">Phosphoribosylformimino-5-aminoimidazole carboxamide ribotide isomerase</fullName>
    </recommendedName>
</protein>
<dbReference type="GO" id="GO:0005737">
    <property type="term" value="C:cytoplasm"/>
    <property type="evidence" value="ECO:0007669"/>
    <property type="project" value="TreeGrafter"/>
</dbReference>
<organism evidence="2">
    <name type="scientific">marine sediment metagenome</name>
    <dbReference type="NCBI Taxonomy" id="412755"/>
    <lineage>
        <taxon>unclassified sequences</taxon>
        <taxon>metagenomes</taxon>
        <taxon>ecological metagenomes</taxon>
    </lineage>
</organism>
<proteinExistence type="inferred from homology"/>
<dbReference type="Pfam" id="PF00977">
    <property type="entry name" value="His_biosynth"/>
    <property type="match status" value="1"/>
</dbReference>
<reference evidence="2" key="1">
    <citation type="journal article" date="2015" name="Nature">
        <title>Complex archaea that bridge the gap between prokaryotes and eukaryotes.</title>
        <authorList>
            <person name="Spang A."/>
            <person name="Saw J.H."/>
            <person name="Jorgensen S.L."/>
            <person name="Zaremba-Niedzwiedzka K."/>
            <person name="Martijn J."/>
            <person name="Lind A.E."/>
            <person name="van Eijk R."/>
            <person name="Schleper C."/>
            <person name="Guy L."/>
            <person name="Ettema T.J."/>
        </authorList>
    </citation>
    <scope>NUCLEOTIDE SEQUENCE</scope>
</reference>
<dbReference type="CDD" id="cd04723">
    <property type="entry name" value="HisA_HisF"/>
    <property type="match status" value="1"/>
</dbReference>
<dbReference type="EMBL" id="LAZR01001114">
    <property type="protein sequence ID" value="KKN50410.1"/>
    <property type="molecule type" value="Genomic_DNA"/>
</dbReference>
<dbReference type="InterPro" id="IPR006062">
    <property type="entry name" value="His_biosynth"/>
</dbReference>
<dbReference type="PANTHER" id="PTHR43090">
    <property type="entry name" value="1-(5-PHOSPHORIBOSYL)-5-[(5-PHOSPHORIBOSYLAMINO)METHYLIDENEAMINO] IMIDAZOLE-4-CARBOXAMIDE ISOMERASE"/>
    <property type="match status" value="1"/>
</dbReference>
<evidence type="ECO:0000313" key="2">
    <source>
        <dbReference type="EMBL" id="KKN50410.1"/>
    </source>
</evidence>
<accession>A0A0F9R1C7</accession>
<name>A0A0F9R1C7_9ZZZZ</name>
<dbReference type="Gene3D" id="3.20.20.70">
    <property type="entry name" value="Aldolase class I"/>
    <property type="match status" value="1"/>
</dbReference>
<comment type="caution">
    <text evidence="2">The sequence shown here is derived from an EMBL/GenBank/DDBJ whole genome shotgun (WGS) entry which is preliminary data.</text>
</comment>
<dbReference type="PANTHER" id="PTHR43090:SF2">
    <property type="entry name" value="1-(5-PHOSPHORIBOSYL)-5-[(5-PHOSPHORIBOSYLAMINO)METHYLIDENEAMINO] IMIDAZOLE-4-CARBOXAMIDE ISOMERASE"/>
    <property type="match status" value="1"/>
</dbReference>
<dbReference type="SUPFAM" id="SSF51366">
    <property type="entry name" value="Ribulose-phoshate binding barrel"/>
    <property type="match status" value="1"/>
</dbReference>
<gene>
    <name evidence="2" type="ORF">LCGC14_0633010</name>
</gene>
<comment type="similarity">
    <text evidence="1">Belongs to the HisA/HisF family.</text>
</comment>
<dbReference type="InterPro" id="IPR013785">
    <property type="entry name" value="Aldolase_TIM"/>
</dbReference>
<evidence type="ECO:0000256" key="1">
    <source>
        <dbReference type="ARBA" id="ARBA00009667"/>
    </source>
</evidence>
<dbReference type="GO" id="GO:0000162">
    <property type="term" value="P:L-tryptophan biosynthetic process"/>
    <property type="evidence" value="ECO:0007669"/>
    <property type="project" value="TreeGrafter"/>
</dbReference>